<dbReference type="InterPro" id="IPR007219">
    <property type="entry name" value="XnlR_reg_dom"/>
</dbReference>
<reference evidence="7" key="1">
    <citation type="journal article" date="2020" name="Stud. Mycol.">
        <title>101 Dothideomycetes genomes: a test case for predicting lifestyles and emergence of pathogens.</title>
        <authorList>
            <person name="Haridas S."/>
            <person name="Albert R."/>
            <person name="Binder M."/>
            <person name="Bloem J."/>
            <person name="Labutti K."/>
            <person name="Salamov A."/>
            <person name="Andreopoulos B."/>
            <person name="Baker S."/>
            <person name="Barry K."/>
            <person name="Bills G."/>
            <person name="Bluhm B."/>
            <person name="Cannon C."/>
            <person name="Castanera R."/>
            <person name="Culley D."/>
            <person name="Daum C."/>
            <person name="Ezra D."/>
            <person name="Gonzalez J."/>
            <person name="Henrissat B."/>
            <person name="Kuo A."/>
            <person name="Liang C."/>
            <person name="Lipzen A."/>
            <person name="Lutzoni F."/>
            <person name="Magnuson J."/>
            <person name="Mondo S."/>
            <person name="Nolan M."/>
            <person name="Ohm R."/>
            <person name="Pangilinan J."/>
            <person name="Park H.-J."/>
            <person name="Ramirez L."/>
            <person name="Alfaro M."/>
            <person name="Sun H."/>
            <person name="Tritt A."/>
            <person name="Yoshinaga Y."/>
            <person name="Zwiers L.-H."/>
            <person name="Turgeon B."/>
            <person name="Goodwin S."/>
            <person name="Spatafora J."/>
            <person name="Crous P."/>
            <person name="Grigoriev I."/>
        </authorList>
    </citation>
    <scope>NUCLEOTIDE SEQUENCE</scope>
    <source>
        <strain evidence="7">CBS 207.26</strain>
    </source>
</reference>
<evidence type="ECO:0000313" key="7">
    <source>
        <dbReference type="EMBL" id="KAF2189103.1"/>
    </source>
</evidence>
<dbReference type="InterPro" id="IPR050815">
    <property type="entry name" value="TF_fung"/>
</dbReference>
<dbReference type="SMART" id="SM00066">
    <property type="entry name" value="GAL4"/>
    <property type="match status" value="1"/>
</dbReference>
<gene>
    <name evidence="7" type="ORF">K469DRAFT_626977</name>
</gene>
<keyword evidence="2" id="KW-0479">Metal-binding</keyword>
<dbReference type="Pfam" id="PF04082">
    <property type="entry name" value="Fungal_trans"/>
    <property type="match status" value="1"/>
</dbReference>
<dbReference type="AlphaFoldDB" id="A0A6A6ED16"/>
<dbReference type="GO" id="GO:0008270">
    <property type="term" value="F:zinc ion binding"/>
    <property type="evidence" value="ECO:0007669"/>
    <property type="project" value="InterPro"/>
</dbReference>
<keyword evidence="4" id="KW-0804">Transcription</keyword>
<evidence type="ECO:0000259" key="6">
    <source>
        <dbReference type="PROSITE" id="PS50048"/>
    </source>
</evidence>
<dbReference type="PROSITE" id="PS00463">
    <property type="entry name" value="ZN2_CY6_FUNGAL_1"/>
    <property type="match status" value="1"/>
</dbReference>
<proteinExistence type="predicted"/>
<dbReference type="CDD" id="cd12148">
    <property type="entry name" value="fungal_TF_MHR"/>
    <property type="match status" value="1"/>
</dbReference>
<organism evidence="7 8">
    <name type="scientific">Zopfia rhizophila CBS 207.26</name>
    <dbReference type="NCBI Taxonomy" id="1314779"/>
    <lineage>
        <taxon>Eukaryota</taxon>
        <taxon>Fungi</taxon>
        <taxon>Dikarya</taxon>
        <taxon>Ascomycota</taxon>
        <taxon>Pezizomycotina</taxon>
        <taxon>Dothideomycetes</taxon>
        <taxon>Dothideomycetes incertae sedis</taxon>
        <taxon>Zopfiaceae</taxon>
        <taxon>Zopfia</taxon>
    </lineage>
</organism>
<dbReference type="SUPFAM" id="SSF57701">
    <property type="entry name" value="Zn2/Cys6 DNA-binding domain"/>
    <property type="match status" value="1"/>
</dbReference>
<evidence type="ECO:0000256" key="5">
    <source>
        <dbReference type="ARBA" id="ARBA00023242"/>
    </source>
</evidence>
<protein>
    <recommendedName>
        <fullName evidence="6">Zn(2)-C6 fungal-type domain-containing protein</fullName>
    </recommendedName>
</protein>
<dbReference type="EMBL" id="ML994622">
    <property type="protein sequence ID" value="KAF2189103.1"/>
    <property type="molecule type" value="Genomic_DNA"/>
</dbReference>
<dbReference type="Proteomes" id="UP000800200">
    <property type="component" value="Unassembled WGS sequence"/>
</dbReference>
<evidence type="ECO:0000313" key="8">
    <source>
        <dbReference type="Proteomes" id="UP000800200"/>
    </source>
</evidence>
<evidence type="ECO:0000256" key="1">
    <source>
        <dbReference type="ARBA" id="ARBA00004123"/>
    </source>
</evidence>
<dbReference type="OrthoDB" id="1924787at2759"/>
<comment type="subcellular location">
    <subcellularLocation>
        <location evidence="1">Nucleus</location>
    </subcellularLocation>
</comment>
<dbReference type="SMART" id="SM00906">
    <property type="entry name" value="Fungal_trans"/>
    <property type="match status" value="1"/>
</dbReference>
<evidence type="ECO:0000256" key="2">
    <source>
        <dbReference type="ARBA" id="ARBA00022723"/>
    </source>
</evidence>
<dbReference type="GO" id="GO:0006351">
    <property type="term" value="P:DNA-templated transcription"/>
    <property type="evidence" value="ECO:0007669"/>
    <property type="project" value="InterPro"/>
</dbReference>
<keyword evidence="3" id="KW-0805">Transcription regulation</keyword>
<dbReference type="PANTHER" id="PTHR47338:SF16">
    <property type="entry name" value="TRANSCRIPTION FACTOR, PUTATIVE (AFU_ORTHOLOGUE AFUA_2G09360)-RELATED"/>
    <property type="match status" value="1"/>
</dbReference>
<keyword evidence="8" id="KW-1185">Reference proteome</keyword>
<dbReference type="CDD" id="cd00067">
    <property type="entry name" value="GAL4"/>
    <property type="match status" value="1"/>
</dbReference>
<evidence type="ECO:0000256" key="4">
    <source>
        <dbReference type="ARBA" id="ARBA00023163"/>
    </source>
</evidence>
<sequence>MKVARACKQCRSVKRRCVKSEAHKSCAQCLRRALDCSFSYQHSALQHQSILPNPAPACQVPSTTTSTWVGGLDSDLRDELVELYFRLIHDKPHTLFYQPTLKRQIQNGSVHLAVLYGVLGIAARFSSDDTRLRTSEFGACAKAFLKKDIDRICLENVQASVLIGNICGAESDSDAESLFFGIAIRMAQILHLPKPHPSDDAIAAETKCRVWWSLYMIDQWASAGVDLPRQIRNDNDNILPMHELDFRCLQSREALSTTRTLRPSLWAHMISLAQIFGRIQDLHWNHTSGNLSDAQVEAIAQKLAMDLERFVEDLPLSDRLTMENLKQHADQGLGQAFVALHLGYHHYATLLYFQYLDMQLDPTPITMLFASRCKKHAAAFSDLLRTARERAGCEAVYVIVAHMTVVSSSALLYTLLFGEDYELPSTRERLRVNFETLIQLRNYWPAVSMMMDRLFAFQDICMWSADPNTHKVDKWMVKFLLQHNLPVDKNKVEAVEGSSADYHRAAERGKVARDALSIHLPQS</sequence>
<dbReference type="Gene3D" id="4.10.240.10">
    <property type="entry name" value="Zn(2)-C6 fungal-type DNA-binding domain"/>
    <property type="match status" value="1"/>
</dbReference>
<dbReference type="GO" id="GO:0003677">
    <property type="term" value="F:DNA binding"/>
    <property type="evidence" value="ECO:0007669"/>
    <property type="project" value="InterPro"/>
</dbReference>
<feature type="domain" description="Zn(2)-C6 fungal-type" evidence="6">
    <location>
        <begin position="6"/>
        <end position="38"/>
    </location>
</feature>
<dbReference type="InterPro" id="IPR001138">
    <property type="entry name" value="Zn2Cys6_DnaBD"/>
</dbReference>
<accession>A0A6A6ED16</accession>
<evidence type="ECO:0000256" key="3">
    <source>
        <dbReference type="ARBA" id="ARBA00023015"/>
    </source>
</evidence>
<keyword evidence="5" id="KW-0539">Nucleus</keyword>
<dbReference type="PROSITE" id="PS50048">
    <property type="entry name" value="ZN2_CY6_FUNGAL_2"/>
    <property type="match status" value="1"/>
</dbReference>
<dbReference type="GO" id="GO:0005634">
    <property type="term" value="C:nucleus"/>
    <property type="evidence" value="ECO:0007669"/>
    <property type="project" value="UniProtKB-SubCell"/>
</dbReference>
<name>A0A6A6ED16_9PEZI</name>
<dbReference type="InterPro" id="IPR036864">
    <property type="entry name" value="Zn2-C6_fun-type_DNA-bd_sf"/>
</dbReference>
<dbReference type="PANTHER" id="PTHR47338">
    <property type="entry name" value="ZN(II)2CYS6 TRANSCRIPTION FACTOR (EUROFUNG)-RELATED"/>
    <property type="match status" value="1"/>
</dbReference>
<dbReference type="GO" id="GO:0000981">
    <property type="term" value="F:DNA-binding transcription factor activity, RNA polymerase II-specific"/>
    <property type="evidence" value="ECO:0007669"/>
    <property type="project" value="InterPro"/>
</dbReference>